<evidence type="ECO:0000313" key="2">
    <source>
        <dbReference type="Proteomes" id="UP000285478"/>
    </source>
</evidence>
<protein>
    <submittedName>
        <fullName evidence="1">Uncharacterized protein</fullName>
    </submittedName>
</protein>
<dbReference type="RefSeq" id="WP_128385053.1">
    <property type="nucleotide sequence ID" value="NZ_CP035033.1"/>
</dbReference>
<dbReference type="KEGG" id="htr:EPV75_08150"/>
<organism evidence="1 2">
    <name type="scientific">Hydrogenovibrio thermophilus</name>
    <dbReference type="NCBI Taxonomy" id="265883"/>
    <lineage>
        <taxon>Bacteria</taxon>
        <taxon>Pseudomonadati</taxon>
        <taxon>Pseudomonadota</taxon>
        <taxon>Gammaproteobacteria</taxon>
        <taxon>Thiotrichales</taxon>
        <taxon>Piscirickettsiaceae</taxon>
        <taxon>Hydrogenovibrio</taxon>
    </lineage>
</organism>
<accession>A0A410H3X4</accession>
<reference evidence="1 2" key="1">
    <citation type="journal article" date="2018" name="Environ. Microbiol.">
        <title>Genomes of ubiquitous marine and hypersaline Hydrogenovibrio, Thiomicrorhabdus and Thiomicrospira spp. encode a diversity of mechanisms to sustain chemolithoautotrophy in heterogeneous environments.</title>
        <authorList>
            <person name="Scott K.M."/>
            <person name="Williams J."/>
            <person name="Porter C.M.B."/>
            <person name="Russel S."/>
            <person name="Harmer T.L."/>
            <person name="Paul J.H."/>
            <person name="Antonen K.M."/>
            <person name="Bridges M.K."/>
            <person name="Camper G.J."/>
            <person name="Campla C.K."/>
            <person name="Casella L.G."/>
            <person name="Chase E."/>
            <person name="Conrad J.W."/>
            <person name="Cruz M.C."/>
            <person name="Dunlap D.S."/>
            <person name="Duran L."/>
            <person name="Fahsbender E.M."/>
            <person name="Goldsmith D.B."/>
            <person name="Keeley R.F."/>
            <person name="Kondoff M.R."/>
            <person name="Kussy B.I."/>
            <person name="Lane M.K."/>
            <person name="Lawler S."/>
            <person name="Leigh B.A."/>
            <person name="Lewis C."/>
            <person name="Lostal L.M."/>
            <person name="Marking D."/>
            <person name="Mancera P.A."/>
            <person name="McClenthan E.C."/>
            <person name="McIntyre E.A."/>
            <person name="Mine J.A."/>
            <person name="Modi S."/>
            <person name="Moore B.D."/>
            <person name="Morgan W.A."/>
            <person name="Nelson K.M."/>
            <person name="Nguyen K.N."/>
            <person name="Ogburn N."/>
            <person name="Parrino D.G."/>
            <person name="Pedapudi A.D."/>
            <person name="Pelham R.P."/>
            <person name="Preece A.M."/>
            <person name="Rampersad E.A."/>
            <person name="Richardson J.C."/>
            <person name="Rodgers C.M."/>
            <person name="Schaffer B.L."/>
            <person name="Sheridan N.E."/>
            <person name="Solone M.R."/>
            <person name="Staley Z.R."/>
            <person name="Tabuchi M."/>
            <person name="Waide R.J."/>
            <person name="Wanjugi P.W."/>
            <person name="Young S."/>
            <person name="Clum A."/>
            <person name="Daum C."/>
            <person name="Huntemann M."/>
            <person name="Ivanova N."/>
            <person name="Kyrpides N."/>
            <person name="Mikhailova N."/>
            <person name="Palaniappan K."/>
            <person name="Pillay M."/>
            <person name="Reddy T.B.K."/>
            <person name="Shapiro N."/>
            <person name="Stamatis D."/>
            <person name="Varghese N."/>
            <person name="Woyke T."/>
            <person name="Boden R."/>
            <person name="Freyermuth S.K."/>
            <person name="Kerfeld C.A."/>
        </authorList>
    </citation>
    <scope>NUCLEOTIDE SEQUENCE [LARGE SCALE GENOMIC DNA]</scope>
    <source>
        <strain evidence="1 2">JR-2</strain>
    </source>
</reference>
<name>A0A410H3X4_9GAMM</name>
<dbReference type="Gene3D" id="3.40.50.11110">
    <property type="entry name" value="Sialyltransferase, C-terminal GT-B Rossman nucleotide-binding domain"/>
    <property type="match status" value="1"/>
</dbReference>
<dbReference type="AlphaFoldDB" id="A0A410H3X4"/>
<dbReference type="EMBL" id="CP035033">
    <property type="protein sequence ID" value="QAB15638.1"/>
    <property type="molecule type" value="Genomic_DNA"/>
</dbReference>
<keyword evidence="2" id="KW-1185">Reference proteome</keyword>
<gene>
    <name evidence="1" type="ORF">EPV75_08150</name>
</gene>
<sequence>MTKGITKKTAYYLVSTPLHLLVSLAVALSRRDEEEAKLFFVAQESDNRRMDFFRKSMQAWQESPFVETKIFFRPSGKGWDKVASRKRLFADLKSEVDAFRPERVYVGNDRHLEFQWVMHQCRELGVNAQGIYLDEGLYTYVGRKASKRFSDRVVDDWLKKLFYGFWWQTPPTIGGSKWIDEMIVAYPDWVTPLLKEKAAEPLRSVWFENGQLQEITQAWLKSFSIDQERLETCQLMLTLPETNDMRQVLGYESEARDLLTRLSDKGWQIAVKYHPKDLENDVLSVLSLPGVFEIPANVPFEVILPSLPENCFVLGDMSTTVLTTRLFRPNLQVMVMQLGESSGHFDQFLGFYEKLGLTPKKLPELVESLGVTKRT</sequence>
<dbReference type="Proteomes" id="UP000285478">
    <property type="component" value="Chromosome"/>
</dbReference>
<proteinExistence type="predicted"/>
<evidence type="ECO:0000313" key="1">
    <source>
        <dbReference type="EMBL" id="QAB15638.1"/>
    </source>
</evidence>